<dbReference type="EMBL" id="CP121194">
    <property type="protein sequence ID" value="XBH08672.1"/>
    <property type="molecule type" value="Genomic_DNA"/>
</dbReference>
<accession>A0AAU7CUS8</accession>
<dbReference type="RefSeq" id="WP_348266182.1">
    <property type="nucleotide sequence ID" value="NZ_CP121194.1"/>
</dbReference>
<evidence type="ECO:0000313" key="1">
    <source>
        <dbReference type="EMBL" id="XBH08672.1"/>
    </source>
</evidence>
<name>A0AAU7CUS8_9BACT</name>
<proteinExistence type="predicted"/>
<organism evidence="1">
    <name type="scientific">Edaphobacter paludis</name>
    <dbReference type="NCBI Taxonomy" id="3035702"/>
    <lineage>
        <taxon>Bacteria</taxon>
        <taxon>Pseudomonadati</taxon>
        <taxon>Acidobacteriota</taxon>
        <taxon>Terriglobia</taxon>
        <taxon>Terriglobales</taxon>
        <taxon>Acidobacteriaceae</taxon>
        <taxon>Edaphobacter</taxon>
    </lineage>
</organism>
<gene>
    <name evidence="1" type="ORF">P4G45_09205</name>
</gene>
<dbReference type="AlphaFoldDB" id="A0AAU7CUS8"/>
<sequence length="87" mass="9514">MSYPLRGGHGGVLAHKAISREDPLIQVFSPCDGGTRLLEEFARARPADYTFLEPKDFSDLRNSAFGGIAEWDSFAEHVLGCARCGEV</sequence>
<protein>
    <submittedName>
        <fullName evidence="1">Uncharacterized protein</fullName>
    </submittedName>
</protein>
<dbReference type="KEGG" id="epl:P4G45_09205"/>
<reference evidence="1" key="1">
    <citation type="submission" date="2023-03" db="EMBL/GenBank/DDBJ databases">
        <title>Edaphobacter sp.</title>
        <authorList>
            <person name="Huber K.J."/>
            <person name="Papendorf J."/>
            <person name="Pilke C."/>
            <person name="Bunk B."/>
            <person name="Sproeer C."/>
            <person name="Pester M."/>
        </authorList>
    </citation>
    <scope>NUCLEOTIDE SEQUENCE</scope>
    <source>
        <strain evidence="1">DSM 109919</strain>
    </source>
</reference>